<feature type="compositionally biased region" description="Polar residues" evidence="1">
    <location>
        <begin position="63"/>
        <end position="79"/>
    </location>
</feature>
<dbReference type="Proteomes" id="UP000225706">
    <property type="component" value="Unassembled WGS sequence"/>
</dbReference>
<evidence type="ECO:0000313" key="3">
    <source>
        <dbReference type="Proteomes" id="UP000225706"/>
    </source>
</evidence>
<dbReference type="STRING" id="50429.A0A2B4SDA4"/>
<comment type="caution">
    <text evidence="2">The sequence shown here is derived from an EMBL/GenBank/DDBJ whole genome shotgun (WGS) entry which is preliminary data.</text>
</comment>
<keyword evidence="3" id="KW-1185">Reference proteome</keyword>
<evidence type="ECO:0008006" key="4">
    <source>
        <dbReference type="Google" id="ProtNLM"/>
    </source>
</evidence>
<name>A0A2B4SDA4_STYPI</name>
<dbReference type="OrthoDB" id="5975730at2759"/>
<dbReference type="AlphaFoldDB" id="A0A2B4SDA4"/>
<dbReference type="InterPro" id="IPR012337">
    <property type="entry name" value="RNaseH-like_sf"/>
</dbReference>
<feature type="region of interest" description="Disordered" evidence="1">
    <location>
        <begin position="54"/>
        <end position="82"/>
    </location>
</feature>
<proteinExistence type="predicted"/>
<dbReference type="Gene3D" id="3.30.420.10">
    <property type="entry name" value="Ribonuclease H-like superfamily/Ribonuclease H"/>
    <property type="match status" value="1"/>
</dbReference>
<evidence type="ECO:0000313" key="2">
    <source>
        <dbReference type="EMBL" id="PFX27346.1"/>
    </source>
</evidence>
<dbReference type="InterPro" id="IPR036397">
    <property type="entry name" value="RNaseH_sf"/>
</dbReference>
<dbReference type="SUPFAM" id="SSF53098">
    <property type="entry name" value="Ribonuclease H-like"/>
    <property type="match status" value="1"/>
</dbReference>
<protein>
    <recommendedName>
        <fullName evidence="4">Integrase catalytic domain-containing protein</fullName>
    </recommendedName>
</protein>
<dbReference type="PANTHER" id="PTHR47331:SF1">
    <property type="entry name" value="GAG-LIKE PROTEIN"/>
    <property type="match status" value="1"/>
</dbReference>
<accession>A0A2B4SDA4</accession>
<gene>
    <name evidence="2" type="ORF">AWC38_SpisGene7969</name>
</gene>
<dbReference type="GO" id="GO:0003676">
    <property type="term" value="F:nucleic acid binding"/>
    <property type="evidence" value="ECO:0007669"/>
    <property type="project" value="InterPro"/>
</dbReference>
<evidence type="ECO:0000256" key="1">
    <source>
        <dbReference type="SAM" id="MobiDB-lite"/>
    </source>
</evidence>
<organism evidence="2 3">
    <name type="scientific">Stylophora pistillata</name>
    <name type="common">Smooth cauliflower coral</name>
    <dbReference type="NCBI Taxonomy" id="50429"/>
    <lineage>
        <taxon>Eukaryota</taxon>
        <taxon>Metazoa</taxon>
        <taxon>Cnidaria</taxon>
        <taxon>Anthozoa</taxon>
        <taxon>Hexacorallia</taxon>
        <taxon>Scleractinia</taxon>
        <taxon>Astrocoeniina</taxon>
        <taxon>Pocilloporidae</taxon>
        <taxon>Stylophora</taxon>
    </lineage>
</organism>
<reference evidence="3" key="1">
    <citation type="journal article" date="2017" name="bioRxiv">
        <title>Comparative analysis of the genomes of Stylophora pistillata and Acropora digitifera provides evidence for extensive differences between species of corals.</title>
        <authorList>
            <person name="Voolstra C.R."/>
            <person name="Li Y."/>
            <person name="Liew Y.J."/>
            <person name="Baumgarten S."/>
            <person name="Zoccola D."/>
            <person name="Flot J.-F."/>
            <person name="Tambutte S."/>
            <person name="Allemand D."/>
            <person name="Aranda M."/>
        </authorList>
    </citation>
    <scope>NUCLEOTIDE SEQUENCE [LARGE SCALE GENOMIC DNA]</scope>
</reference>
<dbReference type="EMBL" id="LSMT01000105">
    <property type="protein sequence ID" value="PFX27346.1"/>
    <property type="molecule type" value="Genomic_DNA"/>
</dbReference>
<sequence>MKSQFVAQENARRNQDRYFLAAETVLKSTYIDESIDRVENHDKGVEIDIPLVEDIMSPDNSKEQSGATEPDDSTQTGTNGCDFGPALNTVVADGLRSTIPVRDVYSDNTDVLWWIRGRGKDFQPFIANRIDWLTDDFIKRSKMKVPDGPSEMPETRYSKRKEDINAHATLMTCKLQKGTASKQSNTLKEWRLDPKRFSSWTRFVRVHARVRGVLQNMRNRDNRNEKTQVVHLEMAWGLDTDTLSNAFGRFTSHRGVPKEVTSDRGTNFVGAVGELKKLVRQLDRKHLQTKTFQLGEIGRFNPSAAPHFGGAYEVTVKAAKKATYAVVGERDVNDEKLITVFAGVESLLNSRLLTYHETMSH</sequence>
<dbReference type="PANTHER" id="PTHR47331">
    <property type="entry name" value="PHD-TYPE DOMAIN-CONTAINING PROTEIN"/>
    <property type="match status" value="1"/>
</dbReference>